<dbReference type="Pfam" id="PF03659">
    <property type="entry name" value="Glyco_hydro_71"/>
    <property type="match status" value="1"/>
</dbReference>
<dbReference type="Proteomes" id="UP000193689">
    <property type="component" value="Unassembled WGS sequence"/>
</dbReference>
<dbReference type="EMBL" id="MCFJ01000008">
    <property type="protein sequence ID" value="ORY63528.1"/>
    <property type="molecule type" value="Genomic_DNA"/>
</dbReference>
<dbReference type="GeneID" id="63780220"/>
<dbReference type="InParanoid" id="A0A1Y2DW85"/>
<dbReference type="GO" id="GO:0051118">
    <property type="term" value="F:glucan endo-1,3-alpha-glucosidase activity"/>
    <property type="evidence" value="ECO:0007669"/>
    <property type="project" value="InterPro"/>
</dbReference>
<keyword evidence="2" id="KW-1185">Reference proteome</keyword>
<dbReference type="Gene3D" id="3.20.20.80">
    <property type="entry name" value="Glycosidases"/>
    <property type="match status" value="1"/>
</dbReference>
<evidence type="ECO:0000313" key="2">
    <source>
        <dbReference type="Proteomes" id="UP000193689"/>
    </source>
</evidence>
<sequence length="834" mass="90449">MIIASTAGIDAFSFDYAGNGAWTKADVISLLSTYARNGVYFQHDGSMPLVSTVEGPASAADWVEIKATSGCFFMPDWSSLGAKVAVELEGLEIDTYGDASYIQYLNGKPYMMAVSPWFYTNLPGYNKNWMWPEKEMLLWPRRWNQILFLQPDYVEIISWNDFGEASMDHSGLHYPLPVWANQYKNNVATVIDESLILMYQLHDVMSCNDGGTVVNTASQLQVEVLPEDSVIISRYIGFMATLGSSASVRITVGGTTMTSGWLREPAGGVGVYYGTLYLEDGITGDVTAELVRDDVKVIQMTGDAIGGCRDDGYANFNFNVVGSFSPQTVSADTANLDDLVCNAGTGAVDFAVICSKSCRYGYCPFGACVCTGMGEQTELPEATGVLGYAKSDTNYIGLCSFLYNYGFEFDKYCSTTENSLSTPSVSPFLPDYCTGGTATDDWTEYGADDLCAWLCSYGYCPIRICSCSSQGTLVPLDNIAVPSDIVLPDEDNMTLDNMCTFACNYGVCVCEVSDESSPACDWTLSFDTLLDLAAVSDSYTAYCNEIYALNDVNDGYDTLFGYYVKYVDNLIQPAIDTFMAHDGWTFFECAWGSGADATDPGDLACPDTSDIDRENQLLQNGMTVTWSFANETGFWAVLEETYGIEQAWVKMGSIEVATDCVPGSISCLGSVCVTTSPCIAKFLKYDNFPMKADDIVVPNPKDIFTEAGTGLGDLPDKIDATTFDIMLGQWNGSGLDPVQVVSMPVALAQQAVSAMQQVKDLGETEKEEDIYTIVEDPDSAPMAIMGMLVDAGGVALAARDAEGFATMASLRRGMGEGVEEQATLIQKITRSSDQ</sequence>
<dbReference type="CDD" id="cd11577">
    <property type="entry name" value="GH71"/>
    <property type="match status" value="1"/>
</dbReference>
<protein>
    <submittedName>
        <fullName evidence="1">Glycosyl hydrolase family 71-domain-containing protein</fullName>
    </submittedName>
</protein>
<dbReference type="AlphaFoldDB" id="A0A1Y2DW85"/>
<dbReference type="RefSeq" id="XP_040715185.1">
    <property type="nucleotide sequence ID" value="XM_040864008.1"/>
</dbReference>
<comment type="caution">
    <text evidence="1">The sequence shown here is derived from an EMBL/GenBank/DDBJ whole genome shotgun (WGS) entry which is preliminary data.</text>
</comment>
<organism evidence="1 2">
    <name type="scientific">Pseudomassariella vexata</name>
    <dbReference type="NCBI Taxonomy" id="1141098"/>
    <lineage>
        <taxon>Eukaryota</taxon>
        <taxon>Fungi</taxon>
        <taxon>Dikarya</taxon>
        <taxon>Ascomycota</taxon>
        <taxon>Pezizomycotina</taxon>
        <taxon>Sordariomycetes</taxon>
        <taxon>Xylariomycetidae</taxon>
        <taxon>Amphisphaeriales</taxon>
        <taxon>Pseudomassariaceae</taxon>
        <taxon>Pseudomassariella</taxon>
    </lineage>
</organism>
<keyword evidence="1" id="KW-0378">Hydrolase</keyword>
<dbReference type="OrthoDB" id="1046782at2759"/>
<dbReference type="InterPro" id="IPR005197">
    <property type="entry name" value="Glyco_hydro_71"/>
</dbReference>
<reference evidence="1 2" key="1">
    <citation type="submission" date="2016-07" db="EMBL/GenBank/DDBJ databases">
        <title>Pervasive Adenine N6-methylation of Active Genes in Fungi.</title>
        <authorList>
            <consortium name="DOE Joint Genome Institute"/>
            <person name="Mondo S.J."/>
            <person name="Dannebaum R.O."/>
            <person name="Kuo R.C."/>
            <person name="Labutti K."/>
            <person name="Haridas S."/>
            <person name="Kuo A."/>
            <person name="Salamov A."/>
            <person name="Ahrendt S.R."/>
            <person name="Lipzen A."/>
            <person name="Sullivan W."/>
            <person name="Andreopoulos W.B."/>
            <person name="Clum A."/>
            <person name="Lindquist E."/>
            <person name="Daum C."/>
            <person name="Ramamoorthy G.K."/>
            <person name="Gryganskyi A."/>
            <person name="Culley D."/>
            <person name="Magnuson J.K."/>
            <person name="James T.Y."/>
            <person name="O'Malley M.A."/>
            <person name="Stajich J.E."/>
            <person name="Spatafora J.W."/>
            <person name="Visel A."/>
            <person name="Grigoriev I.V."/>
        </authorList>
    </citation>
    <scope>NUCLEOTIDE SEQUENCE [LARGE SCALE GENOMIC DNA]</scope>
    <source>
        <strain evidence="1 2">CBS 129021</strain>
    </source>
</reference>
<name>A0A1Y2DW85_9PEZI</name>
<evidence type="ECO:0000313" key="1">
    <source>
        <dbReference type="EMBL" id="ORY63528.1"/>
    </source>
</evidence>
<proteinExistence type="predicted"/>
<accession>A0A1Y2DW85</accession>
<gene>
    <name evidence="1" type="ORF">BCR38DRAFT_486263</name>
</gene>